<gene>
    <name evidence="6" type="primary">cheB</name>
    <name evidence="6" type="ORF">GCM10010185_58440</name>
</gene>
<dbReference type="AlphaFoldDB" id="A0A918EGY6"/>
<dbReference type="PROSITE" id="PS50122">
    <property type="entry name" value="CHEB"/>
    <property type="match status" value="1"/>
</dbReference>
<accession>A0A918EGY6</accession>
<dbReference type="GO" id="GO:0008984">
    <property type="term" value="F:protein-glutamate methylesterase activity"/>
    <property type="evidence" value="ECO:0007669"/>
    <property type="project" value="UniProtKB-EC"/>
</dbReference>
<dbReference type="GO" id="GO:0006935">
    <property type="term" value="P:chemotaxis"/>
    <property type="evidence" value="ECO:0007669"/>
    <property type="project" value="UniProtKB-UniRule"/>
</dbReference>
<dbReference type="EC" id="3.1.1.61" evidence="2"/>
<dbReference type="Pfam" id="PF01339">
    <property type="entry name" value="CheB_methylest"/>
    <property type="match status" value="1"/>
</dbReference>
<dbReference type="Proteomes" id="UP000639606">
    <property type="component" value="Unassembled WGS sequence"/>
</dbReference>
<evidence type="ECO:0000256" key="2">
    <source>
        <dbReference type="ARBA" id="ARBA00039140"/>
    </source>
</evidence>
<proteinExistence type="predicted"/>
<evidence type="ECO:0000313" key="7">
    <source>
        <dbReference type="Proteomes" id="UP000639606"/>
    </source>
</evidence>
<reference evidence="6" key="1">
    <citation type="journal article" date="2014" name="Int. J. Syst. Evol. Microbiol.">
        <title>Complete genome sequence of Corynebacterium casei LMG S-19264T (=DSM 44701T), isolated from a smear-ripened cheese.</title>
        <authorList>
            <consortium name="US DOE Joint Genome Institute (JGI-PGF)"/>
            <person name="Walter F."/>
            <person name="Albersmeier A."/>
            <person name="Kalinowski J."/>
            <person name="Ruckert C."/>
        </authorList>
    </citation>
    <scope>NUCLEOTIDE SEQUENCE</scope>
    <source>
        <strain evidence="6">JCM 3313</strain>
    </source>
</reference>
<evidence type="ECO:0000259" key="5">
    <source>
        <dbReference type="PROSITE" id="PS50122"/>
    </source>
</evidence>
<dbReference type="InterPro" id="IPR011247">
    <property type="entry name" value="Chemotax_prot-Glu_Me-esterase"/>
</dbReference>
<name>A0A918EGY6_9PSEU</name>
<keyword evidence="4" id="KW-0145">Chemotaxis</keyword>
<feature type="domain" description="CheB-type methylesterase" evidence="5">
    <location>
        <begin position="2"/>
        <end position="181"/>
    </location>
</feature>
<dbReference type="PANTHER" id="PTHR42872:SF6">
    <property type="entry name" value="PROTEIN-GLUTAMATE METHYLESTERASE_PROTEIN-GLUTAMINE GLUTAMINASE"/>
    <property type="match status" value="1"/>
</dbReference>
<evidence type="ECO:0000313" key="6">
    <source>
        <dbReference type="EMBL" id="GGP77125.1"/>
    </source>
</evidence>
<dbReference type="SUPFAM" id="SSF52738">
    <property type="entry name" value="Methylesterase CheB, C-terminal domain"/>
    <property type="match status" value="1"/>
</dbReference>
<dbReference type="PIRSF" id="PIRSF036461">
    <property type="entry name" value="Chmtx_methlestr"/>
    <property type="match status" value="1"/>
</dbReference>
<keyword evidence="7" id="KW-1185">Reference proteome</keyword>
<evidence type="ECO:0000256" key="3">
    <source>
        <dbReference type="ARBA" id="ARBA00048267"/>
    </source>
</evidence>
<dbReference type="EMBL" id="BMRG01000017">
    <property type="protein sequence ID" value="GGP77125.1"/>
    <property type="molecule type" value="Genomic_DNA"/>
</dbReference>
<feature type="active site" evidence="4">
    <location>
        <position position="133"/>
    </location>
</feature>
<dbReference type="RefSeq" id="WP_189226549.1">
    <property type="nucleotide sequence ID" value="NZ_BMRG01000017.1"/>
</dbReference>
<keyword evidence="1 4" id="KW-0378">Hydrolase</keyword>
<evidence type="ECO:0000256" key="4">
    <source>
        <dbReference type="PROSITE-ProRule" id="PRU00050"/>
    </source>
</evidence>
<feature type="active site" evidence="4">
    <location>
        <position position="41"/>
    </location>
</feature>
<reference evidence="6" key="2">
    <citation type="submission" date="2020-09" db="EMBL/GenBank/DDBJ databases">
        <authorList>
            <person name="Sun Q."/>
            <person name="Ohkuma M."/>
        </authorList>
    </citation>
    <scope>NUCLEOTIDE SEQUENCE</scope>
    <source>
        <strain evidence="6">JCM 3313</strain>
    </source>
</reference>
<dbReference type="GO" id="GO:0000156">
    <property type="term" value="F:phosphorelay response regulator activity"/>
    <property type="evidence" value="ECO:0007669"/>
    <property type="project" value="InterPro"/>
</dbReference>
<dbReference type="InterPro" id="IPR000673">
    <property type="entry name" value="Sig_transdc_resp-reg_Me-estase"/>
</dbReference>
<feature type="active site" evidence="4">
    <location>
        <position position="14"/>
    </location>
</feature>
<comment type="caution">
    <text evidence="6">The sequence shown here is derived from an EMBL/GenBank/DDBJ whole genome shotgun (WGS) entry which is preliminary data.</text>
</comment>
<protein>
    <recommendedName>
        <fullName evidence="2">protein-glutamate methylesterase</fullName>
        <ecNumber evidence="2">3.1.1.61</ecNumber>
    </recommendedName>
</protein>
<dbReference type="Gene3D" id="3.40.50.180">
    <property type="entry name" value="Methylesterase CheB, C-terminal domain"/>
    <property type="match status" value="1"/>
</dbReference>
<dbReference type="PANTHER" id="PTHR42872">
    <property type="entry name" value="PROTEIN-GLUTAMATE METHYLESTERASE/PROTEIN-GLUTAMINE GLUTAMINASE"/>
    <property type="match status" value="1"/>
</dbReference>
<dbReference type="GO" id="GO:0005737">
    <property type="term" value="C:cytoplasm"/>
    <property type="evidence" value="ECO:0007669"/>
    <property type="project" value="InterPro"/>
</dbReference>
<organism evidence="6 7">
    <name type="scientific">Saccharothrix coeruleofusca</name>
    <dbReference type="NCBI Taxonomy" id="33919"/>
    <lineage>
        <taxon>Bacteria</taxon>
        <taxon>Bacillati</taxon>
        <taxon>Actinomycetota</taxon>
        <taxon>Actinomycetes</taxon>
        <taxon>Pseudonocardiales</taxon>
        <taxon>Pseudonocardiaceae</taxon>
        <taxon>Saccharothrix</taxon>
    </lineage>
</organism>
<sequence>MPLVPRDLIVVGASAGGVEALRGFVANLPPDLPAAVAVVLHLPAGGTSALPAILDRSGPLPAVSARHGMPVVRGRVHVAPPDHHLLVVDGEFRLSHGPTENGHRPAVDALFRSAAVARGAGAIGVILSGTLDDGTAGVVAIVSRGGLAVVQDPEEALYRGMPESVLRHVPDAQVQPVGKMGFLLREHALQEVETGGDAGMPELLRLEARLAGGGGGATPGEVDEMGTPSDFSCPDCHGTLIELDAEHKRFRCQVGHAWTAEALLDAQAVSLEKALWTALRTLEEKVKLAKRMGREAEARGNRWLADRYGHTEREAQDAADVLRDHLLSGLFNRQSNAERSG</sequence>
<comment type="catalytic activity">
    <reaction evidence="3">
        <text>[protein]-L-glutamate 5-O-methyl ester + H2O = L-glutamyl-[protein] + methanol + H(+)</text>
        <dbReference type="Rhea" id="RHEA:23236"/>
        <dbReference type="Rhea" id="RHEA-COMP:10208"/>
        <dbReference type="Rhea" id="RHEA-COMP:10311"/>
        <dbReference type="ChEBI" id="CHEBI:15377"/>
        <dbReference type="ChEBI" id="CHEBI:15378"/>
        <dbReference type="ChEBI" id="CHEBI:17790"/>
        <dbReference type="ChEBI" id="CHEBI:29973"/>
        <dbReference type="ChEBI" id="CHEBI:82795"/>
        <dbReference type="EC" id="3.1.1.61"/>
    </reaction>
</comment>
<evidence type="ECO:0000256" key="1">
    <source>
        <dbReference type="ARBA" id="ARBA00022801"/>
    </source>
</evidence>
<dbReference type="InterPro" id="IPR035909">
    <property type="entry name" value="CheB_C"/>
</dbReference>
<dbReference type="CDD" id="cd16433">
    <property type="entry name" value="CheB"/>
    <property type="match status" value="1"/>
</dbReference>